<reference evidence="3 4" key="1">
    <citation type="submission" date="2020-04" db="EMBL/GenBank/DDBJ databases">
        <title>MicrobeNet Type strains.</title>
        <authorList>
            <person name="Nicholson A.C."/>
        </authorList>
    </citation>
    <scope>NUCLEOTIDE SEQUENCE [LARGE SCALE GENOMIC DNA]</scope>
    <source>
        <strain evidence="3 4">DSM 44960</strain>
    </source>
</reference>
<dbReference type="RefSeq" id="WP_157104740.1">
    <property type="nucleotide sequence ID" value="NZ_JAAXOM010000005.1"/>
</dbReference>
<name>A0A846W9Q5_9NOCA</name>
<feature type="compositionally biased region" description="Low complexity" evidence="1">
    <location>
        <begin position="36"/>
        <end position="66"/>
    </location>
</feature>
<evidence type="ECO:0000256" key="1">
    <source>
        <dbReference type="SAM" id="MobiDB-lite"/>
    </source>
</evidence>
<feature type="signal peptide" evidence="2">
    <location>
        <begin position="1"/>
        <end position="34"/>
    </location>
</feature>
<dbReference type="PROSITE" id="PS51257">
    <property type="entry name" value="PROKAR_LIPOPROTEIN"/>
    <property type="match status" value="1"/>
</dbReference>
<feature type="region of interest" description="Disordered" evidence="1">
    <location>
        <begin position="29"/>
        <end position="66"/>
    </location>
</feature>
<evidence type="ECO:0008006" key="5">
    <source>
        <dbReference type="Google" id="ProtNLM"/>
    </source>
</evidence>
<feature type="compositionally biased region" description="Gly residues" evidence="1">
    <location>
        <begin position="138"/>
        <end position="158"/>
    </location>
</feature>
<evidence type="ECO:0000313" key="3">
    <source>
        <dbReference type="EMBL" id="NKX89991.1"/>
    </source>
</evidence>
<feature type="region of interest" description="Disordered" evidence="1">
    <location>
        <begin position="136"/>
        <end position="158"/>
    </location>
</feature>
<dbReference type="EMBL" id="JAAXOM010000005">
    <property type="protein sequence ID" value="NKX89991.1"/>
    <property type="molecule type" value="Genomic_DNA"/>
</dbReference>
<gene>
    <name evidence="3" type="ORF">HGA10_22115</name>
</gene>
<organism evidence="3 4">
    <name type="scientific">Nocardia coubleae</name>
    <dbReference type="NCBI Taxonomy" id="356147"/>
    <lineage>
        <taxon>Bacteria</taxon>
        <taxon>Bacillati</taxon>
        <taxon>Actinomycetota</taxon>
        <taxon>Actinomycetes</taxon>
        <taxon>Mycobacteriales</taxon>
        <taxon>Nocardiaceae</taxon>
        <taxon>Nocardia</taxon>
    </lineage>
</organism>
<protein>
    <recommendedName>
        <fullName evidence="5">Lipoprotein</fullName>
    </recommendedName>
</protein>
<comment type="caution">
    <text evidence="3">The sequence shown here is derived from an EMBL/GenBank/DDBJ whole genome shotgun (WGS) entry which is preliminary data.</text>
</comment>
<feature type="chain" id="PRO_5039081844" description="Lipoprotein" evidence="2">
    <location>
        <begin position="35"/>
        <end position="158"/>
    </location>
</feature>
<dbReference type="Proteomes" id="UP000572007">
    <property type="component" value="Unassembled WGS sequence"/>
</dbReference>
<sequence>MDVRVMRSRSVTFTLPALVAVALVSAGCSAPGSAQRPTTTTRPPVTTPRATTSAPATTSTAARPASVGVCVETATNKRVADDRCDTSDASYKRFWYKHTDTLVYPAVGAAIVLAAGSFLRPSTGDVYDRGAPVAGGTVLRGGLGQRPDSSGGGGSSGS</sequence>
<dbReference type="AlphaFoldDB" id="A0A846W9Q5"/>
<accession>A0A846W9Q5</accession>
<keyword evidence="2" id="KW-0732">Signal</keyword>
<evidence type="ECO:0000256" key="2">
    <source>
        <dbReference type="SAM" id="SignalP"/>
    </source>
</evidence>
<evidence type="ECO:0000313" key="4">
    <source>
        <dbReference type="Proteomes" id="UP000572007"/>
    </source>
</evidence>
<keyword evidence="4" id="KW-1185">Reference proteome</keyword>
<proteinExistence type="predicted"/>